<keyword evidence="3" id="KW-1185">Reference proteome</keyword>
<reference evidence="2 3" key="1">
    <citation type="submission" date="2021-04" db="EMBL/GenBank/DDBJ databases">
        <authorList>
            <person name="De Guttry C."/>
            <person name="Zahm M."/>
            <person name="Klopp C."/>
            <person name="Cabau C."/>
            <person name="Louis A."/>
            <person name="Berthelot C."/>
            <person name="Parey E."/>
            <person name="Roest Crollius H."/>
            <person name="Montfort J."/>
            <person name="Robinson-Rechavi M."/>
            <person name="Bucao C."/>
            <person name="Bouchez O."/>
            <person name="Gislard M."/>
            <person name="Lluch J."/>
            <person name="Milhes M."/>
            <person name="Lampietro C."/>
            <person name="Lopez Roques C."/>
            <person name="Donnadieu C."/>
            <person name="Braasch I."/>
            <person name="Desvignes T."/>
            <person name="Postlethwait J."/>
            <person name="Bobe J."/>
            <person name="Wedekind C."/>
            <person name="Guiguen Y."/>
        </authorList>
    </citation>
    <scope>NUCLEOTIDE SEQUENCE [LARGE SCALE GENOMIC DNA]</scope>
    <source>
        <strain evidence="2">Cs_M1</strain>
        <tissue evidence="2">Blood</tissue>
    </source>
</reference>
<dbReference type="InterPro" id="IPR040431">
    <property type="entry name" value="TM262"/>
</dbReference>
<dbReference type="PANTHER" id="PTHR37998">
    <property type="entry name" value="TRANSMEMBRANE PROTEIN 262"/>
    <property type="match status" value="1"/>
</dbReference>
<keyword evidence="1" id="KW-1133">Transmembrane helix</keyword>
<feature type="transmembrane region" description="Helical" evidence="1">
    <location>
        <begin position="68"/>
        <end position="90"/>
    </location>
</feature>
<protein>
    <submittedName>
        <fullName evidence="2">Uncharacterized protein</fullName>
    </submittedName>
</protein>
<feature type="transmembrane region" description="Helical" evidence="1">
    <location>
        <begin position="96"/>
        <end position="117"/>
    </location>
</feature>
<accession>A0AAN8QJA1</accession>
<evidence type="ECO:0000313" key="3">
    <source>
        <dbReference type="Proteomes" id="UP001356427"/>
    </source>
</evidence>
<dbReference type="Proteomes" id="UP001356427">
    <property type="component" value="Unassembled WGS sequence"/>
</dbReference>
<evidence type="ECO:0000256" key="1">
    <source>
        <dbReference type="SAM" id="Phobius"/>
    </source>
</evidence>
<name>A0AAN8QJA1_9TELE</name>
<keyword evidence="1" id="KW-0472">Membrane</keyword>
<organism evidence="2 3">
    <name type="scientific">Coregonus suidteri</name>
    <dbReference type="NCBI Taxonomy" id="861788"/>
    <lineage>
        <taxon>Eukaryota</taxon>
        <taxon>Metazoa</taxon>
        <taxon>Chordata</taxon>
        <taxon>Craniata</taxon>
        <taxon>Vertebrata</taxon>
        <taxon>Euteleostomi</taxon>
        <taxon>Actinopterygii</taxon>
        <taxon>Neopterygii</taxon>
        <taxon>Teleostei</taxon>
        <taxon>Protacanthopterygii</taxon>
        <taxon>Salmoniformes</taxon>
        <taxon>Salmonidae</taxon>
        <taxon>Coregoninae</taxon>
        <taxon>Coregonus</taxon>
    </lineage>
</organism>
<dbReference type="EMBL" id="JAGTTL010000022">
    <property type="protein sequence ID" value="KAK6305495.1"/>
    <property type="molecule type" value="Genomic_DNA"/>
</dbReference>
<comment type="caution">
    <text evidence="2">The sequence shown here is derived from an EMBL/GenBank/DDBJ whole genome shotgun (WGS) entry which is preliminary data.</text>
</comment>
<sequence>MAESGDLFKNGNTSALMAWLFSLSVSKRGLYTTMSLLLCIFQLGLLVADVILHFVIKDNSFPSQHHTEAILLFQVVSFYWSLMGSVYSLQAGNRKMGFIALLSVFLNFVIFITRFCYELLMIQYRREQF</sequence>
<dbReference type="PANTHER" id="PTHR37998:SF1">
    <property type="entry name" value="CATION CHANNEL SPERM-ASSOCIATED AUXILIARY SUBUNIT TMEM262"/>
    <property type="match status" value="1"/>
</dbReference>
<feature type="transmembrane region" description="Helical" evidence="1">
    <location>
        <begin position="30"/>
        <end position="56"/>
    </location>
</feature>
<keyword evidence="1" id="KW-0812">Transmembrane</keyword>
<proteinExistence type="predicted"/>
<evidence type="ECO:0000313" key="2">
    <source>
        <dbReference type="EMBL" id="KAK6305495.1"/>
    </source>
</evidence>
<gene>
    <name evidence="2" type="ORF">J4Q44_G00242750</name>
</gene>
<dbReference type="AlphaFoldDB" id="A0AAN8QJA1"/>